<gene>
    <name evidence="1" type="ORF">MENTE1834_LOCUS1829</name>
</gene>
<reference evidence="1" key="1">
    <citation type="submission" date="2023-11" db="EMBL/GenBank/DDBJ databases">
        <authorList>
            <person name="Poullet M."/>
        </authorList>
    </citation>
    <scope>NUCLEOTIDE SEQUENCE</scope>
    <source>
        <strain evidence="1">E1834</strain>
    </source>
</reference>
<evidence type="ECO:0000313" key="1">
    <source>
        <dbReference type="EMBL" id="CAK5011186.1"/>
    </source>
</evidence>
<dbReference type="Proteomes" id="UP001497535">
    <property type="component" value="Unassembled WGS sequence"/>
</dbReference>
<name>A0ACB0XPC3_MELEN</name>
<accession>A0ACB0XPC3</accession>
<sequence length="93" mass="10593">MSIAIKSEFFILGVLTTENGITLSIKIHTPPPLEPLSHLAIVYGVSWSIWELSIFEFNHDSVMRIILKALETKSNLRDSILLTKLLLLKYKQL</sequence>
<proteinExistence type="predicted"/>
<dbReference type="EMBL" id="CAVMJV010000001">
    <property type="protein sequence ID" value="CAK5011186.1"/>
    <property type="molecule type" value="Genomic_DNA"/>
</dbReference>
<keyword evidence="2" id="KW-1185">Reference proteome</keyword>
<protein>
    <submittedName>
        <fullName evidence="1">Uncharacterized protein</fullName>
    </submittedName>
</protein>
<evidence type="ECO:0000313" key="2">
    <source>
        <dbReference type="Proteomes" id="UP001497535"/>
    </source>
</evidence>
<organism evidence="1 2">
    <name type="scientific">Meloidogyne enterolobii</name>
    <name type="common">Root-knot nematode worm</name>
    <name type="synonym">Meloidogyne mayaguensis</name>
    <dbReference type="NCBI Taxonomy" id="390850"/>
    <lineage>
        <taxon>Eukaryota</taxon>
        <taxon>Metazoa</taxon>
        <taxon>Ecdysozoa</taxon>
        <taxon>Nematoda</taxon>
        <taxon>Chromadorea</taxon>
        <taxon>Rhabditida</taxon>
        <taxon>Tylenchina</taxon>
        <taxon>Tylenchomorpha</taxon>
        <taxon>Tylenchoidea</taxon>
        <taxon>Meloidogynidae</taxon>
        <taxon>Meloidogyninae</taxon>
        <taxon>Meloidogyne</taxon>
    </lineage>
</organism>
<comment type="caution">
    <text evidence="1">The sequence shown here is derived from an EMBL/GenBank/DDBJ whole genome shotgun (WGS) entry which is preliminary data.</text>
</comment>